<keyword evidence="5" id="KW-1185">Reference proteome</keyword>
<feature type="transmembrane region" description="Helical" evidence="2">
    <location>
        <begin position="1064"/>
        <end position="1084"/>
    </location>
</feature>
<gene>
    <name evidence="4" type="ORF">B0T19DRAFT_429671</name>
</gene>
<evidence type="ECO:0000256" key="2">
    <source>
        <dbReference type="SAM" id="Phobius"/>
    </source>
</evidence>
<dbReference type="InterPro" id="IPR027417">
    <property type="entry name" value="P-loop_NTPase"/>
</dbReference>
<dbReference type="PANTHER" id="PTHR10039:SF5">
    <property type="entry name" value="NACHT DOMAIN-CONTAINING PROTEIN"/>
    <property type="match status" value="1"/>
</dbReference>
<comment type="caution">
    <text evidence="4">The sequence shown here is derived from an EMBL/GenBank/DDBJ whole genome shotgun (WGS) entry which is preliminary data.</text>
</comment>
<evidence type="ECO:0000313" key="5">
    <source>
        <dbReference type="Proteomes" id="UP001286456"/>
    </source>
</evidence>
<feature type="domain" description="Nephrocystin 3-like N-terminal" evidence="3">
    <location>
        <begin position="265"/>
        <end position="441"/>
    </location>
</feature>
<evidence type="ECO:0000259" key="3">
    <source>
        <dbReference type="Pfam" id="PF24883"/>
    </source>
</evidence>
<reference evidence="4" key="1">
    <citation type="journal article" date="2023" name="Mol. Phylogenet. Evol.">
        <title>Genome-scale phylogeny and comparative genomics of the fungal order Sordariales.</title>
        <authorList>
            <person name="Hensen N."/>
            <person name="Bonometti L."/>
            <person name="Westerberg I."/>
            <person name="Brannstrom I.O."/>
            <person name="Guillou S."/>
            <person name="Cros-Aarteil S."/>
            <person name="Calhoun S."/>
            <person name="Haridas S."/>
            <person name="Kuo A."/>
            <person name="Mondo S."/>
            <person name="Pangilinan J."/>
            <person name="Riley R."/>
            <person name="LaButti K."/>
            <person name="Andreopoulos B."/>
            <person name="Lipzen A."/>
            <person name="Chen C."/>
            <person name="Yan M."/>
            <person name="Daum C."/>
            <person name="Ng V."/>
            <person name="Clum A."/>
            <person name="Steindorff A."/>
            <person name="Ohm R.A."/>
            <person name="Martin F."/>
            <person name="Silar P."/>
            <person name="Natvig D.O."/>
            <person name="Lalanne C."/>
            <person name="Gautier V."/>
            <person name="Ament-Velasquez S.L."/>
            <person name="Kruys A."/>
            <person name="Hutchinson M.I."/>
            <person name="Powell A.J."/>
            <person name="Barry K."/>
            <person name="Miller A.N."/>
            <person name="Grigoriev I.V."/>
            <person name="Debuchy R."/>
            <person name="Gladieux P."/>
            <person name="Hiltunen Thoren M."/>
            <person name="Johannesson H."/>
        </authorList>
    </citation>
    <scope>NUCLEOTIDE SEQUENCE</scope>
    <source>
        <strain evidence="4">SMH4131-1</strain>
    </source>
</reference>
<evidence type="ECO:0000313" key="4">
    <source>
        <dbReference type="EMBL" id="KAK3320466.1"/>
    </source>
</evidence>
<protein>
    <recommendedName>
        <fullName evidence="3">Nephrocystin 3-like N-terminal domain-containing protein</fullName>
    </recommendedName>
</protein>
<dbReference type="Pfam" id="PF24883">
    <property type="entry name" value="NPHP3_N"/>
    <property type="match status" value="1"/>
</dbReference>
<keyword evidence="2" id="KW-0812">Transmembrane</keyword>
<keyword evidence="1" id="KW-0677">Repeat</keyword>
<dbReference type="AlphaFoldDB" id="A0AAE0IA29"/>
<evidence type="ECO:0000256" key="1">
    <source>
        <dbReference type="ARBA" id="ARBA00022737"/>
    </source>
</evidence>
<dbReference type="EMBL" id="JAUEPO010000005">
    <property type="protein sequence ID" value="KAK3320466.1"/>
    <property type="molecule type" value="Genomic_DNA"/>
</dbReference>
<sequence>MDPVSAIGLASGILSFVTFGVTLIKGGVEICKSGSLEDNATLEDVITMMQQLHHRMIPPNDDQLQDDDKQLCDLAKHSRKVAADLLNHLEKMKVDTSTGSQLKIMWKSLVASGKALVHGKEKDELERELSSCQQRLTTSLVYLTRESTGKIGSSVEANRKTLGELLESLEAFKKELQLSTRVVDLLDESVVGRLRKALDAQEDTISEIYYVRIRESLKYERMRDRVDNLQACLHAAMSAHSRTYQWIFDSETGSETDPMRTEARRAFANWLSSPGGGTFFITGKLGSGKSTLMRFLCDHAHTERELKMWTGDNKPLIRANYFFSTVVGNFQTSYEGLYRTLLHDILKQQPRMTPGALKKQWDELKKVPWQANFVPEISTTDALDALKYIIDRPDPPTMNFCLFVDGLDECKVTPMQDHSDLSKILHGWASRANVKICVASREDPALTNWFDIPDRMLKLHDLTRYDMGQYVKTRLSDFGEQGCLGAEHLKALMHDIPKKSQGIFLWVTLVIQQIRAELEIGSNIEEASTILEHLPSEMRKMLDYVVDTIIQRDRRRPAYLTFAMVKALQREKHLRLSLLAFSFLDDYLKKPAFARQKDFRYQQSSHEDMTKRLRRAKNELYAWCRGLVELSSGEKWIEPTHRPVQEYLEGKKVVSKLSVGSPKHKTPHVLGAFSELMLAKLRFQPRNTVLLEYHDPNSHTVNLNEEHAALFKLRQPHRLDRPPYDFLSGLQSVSELSILPSLETMISQDMTATIQLGKYRYRTNKVSDTWRVNIESANGDVWKMWTPLHDLIFQQKYDIAWHIFHSSLAPSTEGFLVFITVAHMFLFSDDNHTVSKGDVDFLTFVLQRSRRHLETTTRIIPSSRKIQYLFNTTFHSDDIQLSIWHHYLIFHFIQTYHRPSTSDQKLRRHFDSQEANFGLVAQSFLEAGADPHFSINVVPQWLDFDYNHQSQVNFKCGREGTLVEVTVHVSLGDKSGRQGFRWSSTTGRDWTWSLADWIRMLHIPGIKSKLLRLAEVEEDQGSESKAGPEGFNDVVRNDEHFDHESTDPSIGDTALFAGNRLPKAGIFALGALILAILYVCLGLAGPVG</sequence>
<organism evidence="4 5">
    <name type="scientific">Cercophora scortea</name>
    <dbReference type="NCBI Taxonomy" id="314031"/>
    <lineage>
        <taxon>Eukaryota</taxon>
        <taxon>Fungi</taxon>
        <taxon>Dikarya</taxon>
        <taxon>Ascomycota</taxon>
        <taxon>Pezizomycotina</taxon>
        <taxon>Sordariomycetes</taxon>
        <taxon>Sordariomycetidae</taxon>
        <taxon>Sordariales</taxon>
        <taxon>Lasiosphaeriaceae</taxon>
        <taxon>Cercophora</taxon>
    </lineage>
</organism>
<dbReference type="PANTHER" id="PTHR10039">
    <property type="entry name" value="AMELOGENIN"/>
    <property type="match status" value="1"/>
</dbReference>
<reference evidence="4" key="2">
    <citation type="submission" date="2023-06" db="EMBL/GenBank/DDBJ databases">
        <authorList>
            <consortium name="Lawrence Berkeley National Laboratory"/>
            <person name="Haridas S."/>
            <person name="Hensen N."/>
            <person name="Bonometti L."/>
            <person name="Westerberg I."/>
            <person name="Brannstrom I.O."/>
            <person name="Guillou S."/>
            <person name="Cros-Aarteil S."/>
            <person name="Calhoun S."/>
            <person name="Kuo A."/>
            <person name="Mondo S."/>
            <person name="Pangilinan J."/>
            <person name="Riley R."/>
            <person name="Labutti K."/>
            <person name="Andreopoulos B."/>
            <person name="Lipzen A."/>
            <person name="Chen C."/>
            <person name="Yanf M."/>
            <person name="Daum C."/>
            <person name="Ng V."/>
            <person name="Clum A."/>
            <person name="Steindorff A."/>
            <person name="Ohm R."/>
            <person name="Martin F."/>
            <person name="Silar P."/>
            <person name="Natvig D."/>
            <person name="Lalanne C."/>
            <person name="Gautier V."/>
            <person name="Ament-Velasquez S.L."/>
            <person name="Kruys A."/>
            <person name="Hutchinson M.I."/>
            <person name="Powell A.J."/>
            <person name="Barry K."/>
            <person name="Miller A.N."/>
            <person name="Grigoriev I.V."/>
            <person name="Debuchy R."/>
            <person name="Gladieux P."/>
            <person name="Thoren M.H."/>
            <person name="Johannesson H."/>
        </authorList>
    </citation>
    <scope>NUCLEOTIDE SEQUENCE</scope>
    <source>
        <strain evidence="4">SMH4131-1</strain>
    </source>
</reference>
<dbReference type="Proteomes" id="UP001286456">
    <property type="component" value="Unassembled WGS sequence"/>
</dbReference>
<accession>A0AAE0IA29</accession>
<dbReference type="Gene3D" id="3.40.50.300">
    <property type="entry name" value="P-loop containing nucleotide triphosphate hydrolases"/>
    <property type="match status" value="1"/>
</dbReference>
<proteinExistence type="predicted"/>
<dbReference type="SUPFAM" id="SSF52540">
    <property type="entry name" value="P-loop containing nucleoside triphosphate hydrolases"/>
    <property type="match status" value="1"/>
</dbReference>
<keyword evidence="2" id="KW-0472">Membrane</keyword>
<name>A0AAE0IA29_9PEZI</name>
<dbReference type="InterPro" id="IPR056884">
    <property type="entry name" value="NPHP3-like_N"/>
</dbReference>
<keyword evidence="2" id="KW-1133">Transmembrane helix</keyword>